<feature type="domain" description="Mur ligase N-terminal catalytic" evidence="15">
    <location>
        <begin position="14"/>
        <end position="112"/>
    </location>
</feature>
<dbReference type="InterPro" id="IPR000713">
    <property type="entry name" value="Mur_ligase_N"/>
</dbReference>
<feature type="domain" description="Mur ligase C-terminal" evidence="16">
    <location>
        <begin position="319"/>
        <end position="451"/>
    </location>
</feature>
<dbReference type="NCBIfam" id="TIGR01082">
    <property type="entry name" value="murC"/>
    <property type="match status" value="1"/>
</dbReference>
<dbReference type="GO" id="GO:0005737">
    <property type="term" value="C:cytoplasm"/>
    <property type="evidence" value="ECO:0007669"/>
    <property type="project" value="UniProtKB-SubCell"/>
</dbReference>
<evidence type="ECO:0000256" key="2">
    <source>
        <dbReference type="ARBA" id="ARBA00004752"/>
    </source>
</evidence>
<evidence type="ECO:0000256" key="8">
    <source>
        <dbReference type="ARBA" id="ARBA00022840"/>
    </source>
</evidence>
<evidence type="ECO:0000256" key="7">
    <source>
        <dbReference type="ARBA" id="ARBA00022741"/>
    </source>
</evidence>
<evidence type="ECO:0000256" key="12">
    <source>
        <dbReference type="ARBA" id="ARBA00023316"/>
    </source>
</evidence>
<dbReference type="GO" id="GO:0051301">
    <property type="term" value="P:cell division"/>
    <property type="evidence" value="ECO:0007669"/>
    <property type="project" value="UniProtKB-KW"/>
</dbReference>
<organism evidence="18 19">
    <name type="scientific">Mogibacterium pumilum</name>
    <dbReference type="NCBI Taxonomy" id="86332"/>
    <lineage>
        <taxon>Bacteria</taxon>
        <taxon>Bacillati</taxon>
        <taxon>Bacillota</taxon>
        <taxon>Clostridia</taxon>
        <taxon>Peptostreptococcales</taxon>
        <taxon>Anaerovoracaceae</taxon>
        <taxon>Mogibacterium</taxon>
    </lineage>
</organism>
<comment type="subcellular location">
    <subcellularLocation>
        <location evidence="1 14">Cytoplasm</location>
    </subcellularLocation>
</comment>
<keyword evidence="8 14" id="KW-0067">ATP-binding</keyword>
<accession>A0A223ASF6</accession>
<dbReference type="Gene3D" id="3.40.1190.10">
    <property type="entry name" value="Mur-like, catalytic domain"/>
    <property type="match status" value="1"/>
</dbReference>
<dbReference type="PANTHER" id="PTHR43445:SF3">
    <property type="entry name" value="UDP-N-ACETYLMURAMATE--L-ALANINE LIGASE"/>
    <property type="match status" value="1"/>
</dbReference>
<dbReference type="PANTHER" id="PTHR43445">
    <property type="entry name" value="UDP-N-ACETYLMURAMATE--L-ALANINE LIGASE-RELATED"/>
    <property type="match status" value="1"/>
</dbReference>
<comment type="similarity">
    <text evidence="14">Belongs to the MurCDEF family.</text>
</comment>
<evidence type="ECO:0000256" key="3">
    <source>
        <dbReference type="ARBA" id="ARBA00012211"/>
    </source>
</evidence>
<keyword evidence="4 14" id="KW-0963">Cytoplasm</keyword>
<dbReference type="InterPro" id="IPR005758">
    <property type="entry name" value="UDP-N-AcMur_Ala_ligase_MurC"/>
</dbReference>
<dbReference type="GO" id="GO:0009252">
    <property type="term" value="P:peptidoglycan biosynthetic process"/>
    <property type="evidence" value="ECO:0007669"/>
    <property type="project" value="UniProtKB-UniRule"/>
</dbReference>
<sequence>MEVNKVADISKFKRIHCLGIGGVGLSAVAEILQDNGHVVSGTDINRSDITDHLNRVGIKVFCEHKAENVDDVDAIVYSNAVSDTNPEIVRAKERRIPIFSRAEVLGMLMNNYKHSIAVCGTHGKTTVTSMTSLILRDAKYEPTILVGGNVDEIKGNVEIGGTNYFVTEACEYMDSFLYLTPTIGVLLNIDSDHLDYFKDMDHIVKSFKEFVSNIPKKGIIIAFGENPFVKEALRGLNNVITYGYTDSNDFYAENVSFDDGGFPEYDICHEGKVLCHLHLGVPGEHNVLNSMAAYVTARYLGVGDDVIAGTLKSFKGTHRRFDFTGVTKKGVKIVDDYAHHPTEIKATLSAASKVKHNKLRVVFQPHTYTRTKALFEEFVESFDHVDSLIITDIYAAREKDVYGVSSYQLVNAIKAEYPDREVYYVQDFEDIVKYLAANAEKDDIVMTMGAGDVYKIGQMMLKA</sequence>
<dbReference type="Gene3D" id="3.90.190.20">
    <property type="entry name" value="Mur ligase, C-terminal domain"/>
    <property type="match status" value="1"/>
</dbReference>
<dbReference type="SUPFAM" id="SSF53623">
    <property type="entry name" value="MurD-like peptide ligases, catalytic domain"/>
    <property type="match status" value="1"/>
</dbReference>
<dbReference type="GO" id="GO:0008360">
    <property type="term" value="P:regulation of cell shape"/>
    <property type="evidence" value="ECO:0007669"/>
    <property type="project" value="UniProtKB-KW"/>
</dbReference>
<dbReference type="GO" id="GO:0005524">
    <property type="term" value="F:ATP binding"/>
    <property type="evidence" value="ECO:0007669"/>
    <property type="project" value="UniProtKB-UniRule"/>
</dbReference>
<feature type="domain" description="Mur ligase central" evidence="17">
    <location>
        <begin position="118"/>
        <end position="296"/>
    </location>
</feature>
<keyword evidence="5 14" id="KW-0436">Ligase</keyword>
<evidence type="ECO:0000256" key="11">
    <source>
        <dbReference type="ARBA" id="ARBA00023306"/>
    </source>
</evidence>
<keyword evidence="19" id="KW-1185">Reference proteome</keyword>
<dbReference type="InterPro" id="IPR036615">
    <property type="entry name" value="Mur_ligase_C_dom_sf"/>
</dbReference>
<evidence type="ECO:0000256" key="4">
    <source>
        <dbReference type="ARBA" id="ARBA00022490"/>
    </source>
</evidence>
<evidence type="ECO:0000313" key="19">
    <source>
        <dbReference type="Proteomes" id="UP000214689"/>
    </source>
</evidence>
<evidence type="ECO:0000313" key="18">
    <source>
        <dbReference type="EMBL" id="ASS37884.1"/>
    </source>
</evidence>
<dbReference type="GO" id="GO:0071555">
    <property type="term" value="P:cell wall organization"/>
    <property type="evidence" value="ECO:0007669"/>
    <property type="project" value="UniProtKB-KW"/>
</dbReference>
<evidence type="ECO:0000256" key="14">
    <source>
        <dbReference type="HAMAP-Rule" id="MF_00046"/>
    </source>
</evidence>
<keyword evidence="12 14" id="KW-0961">Cell wall biogenesis/degradation</keyword>
<evidence type="ECO:0000256" key="6">
    <source>
        <dbReference type="ARBA" id="ARBA00022618"/>
    </source>
</evidence>
<evidence type="ECO:0000256" key="1">
    <source>
        <dbReference type="ARBA" id="ARBA00004496"/>
    </source>
</evidence>
<dbReference type="EC" id="6.3.2.8" evidence="3 14"/>
<dbReference type="AlphaFoldDB" id="A0A223ASF6"/>
<feature type="binding site" evidence="14">
    <location>
        <begin position="120"/>
        <end position="126"/>
    </location>
    <ligand>
        <name>ATP</name>
        <dbReference type="ChEBI" id="CHEBI:30616"/>
    </ligand>
</feature>
<keyword evidence="10 14" id="KW-0573">Peptidoglycan synthesis</keyword>
<proteinExistence type="inferred from homology"/>
<keyword evidence="6 14" id="KW-0132">Cell division</keyword>
<evidence type="ECO:0000256" key="10">
    <source>
        <dbReference type="ARBA" id="ARBA00022984"/>
    </source>
</evidence>
<evidence type="ECO:0000256" key="9">
    <source>
        <dbReference type="ARBA" id="ARBA00022960"/>
    </source>
</evidence>
<reference evidence="19" key="1">
    <citation type="submission" date="2016-05" db="EMBL/GenBank/DDBJ databases">
        <authorList>
            <person name="Holder M.E."/>
            <person name="Ajami N.J."/>
            <person name="Petrosino J.F."/>
        </authorList>
    </citation>
    <scope>NUCLEOTIDE SEQUENCE [LARGE SCALE GENOMIC DNA]</scope>
    <source>
        <strain evidence="19">ATCC 700696</strain>
    </source>
</reference>
<keyword evidence="7 14" id="KW-0547">Nucleotide-binding</keyword>
<evidence type="ECO:0000259" key="17">
    <source>
        <dbReference type="Pfam" id="PF08245"/>
    </source>
</evidence>
<protein>
    <recommendedName>
        <fullName evidence="3 14">UDP-N-acetylmuramate--L-alanine ligase</fullName>
        <ecNumber evidence="3 14">6.3.2.8</ecNumber>
    </recommendedName>
    <alternativeName>
        <fullName evidence="14">UDP-N-acetylmuramoyl-L-alanine synthetase</fullName>
    </alternativeName>
</protein>
<name>A0A223ASF6_9FIRM</name>
<keyword evidence="9 14" id="KW-0133">Cell shape</keyword>
<dbReference type="HAMAP" id="MF_00046">
    <property type="entry name" value="MurC"/>
    <property type="match status" value="1"/>
</dbReference>
<dbReference type="InterPro" id="IPR004101">
    <property type="entry name" value="Mur_ligase_C"/>
</dbReference>
<dbReference type="UniPathway" id="UPA00219"/>
<evidence type="ECO:0000256" key="5">
    <source>
        <dbReference type="ARBA" id="ARBA00022598"/>
    </source>
</evidence>
<gene>
    <name evidence="14" type="primary">murC</name>
    <name evidence="18" type="ORF">AXF17_05150</name>
</gene>
<dbReference type="Pfam" id="PF02875">
    <property type="entry name" value="Mur_ligase_C"/>
    <property type="match status" value="1"/>
</dbReference>
<dbReference type="InterPro" id="IPR050061">
    <property type="entry name" value="MurCDEF_pg_biosynth"/>
</dbReference>
<dbReference type="SUPFAM" id="SSF51984">
    <property type="entry name" value="MurCD N-terminal domain"/>
    <property type="match status" value="1"/>
</dbReference>
<comment type="pathway">
    <text evidence="2 14">Cell wall biogenesis; peptidoglycan biosynthesis.</text>
</comment>
<dbReference type="InterPro" id="IPR013221">
    <property type="entry name" value="Mur_ligase_cen"/>
</dbReference>
<dbReference type="SUPFAM" id="SSF53244">
    <property type="entry name" value="MurD-like peptide ligases, peptide-binding domain"/>
    <property type="match status" value="1"/>
</dbReference>
<keyword evidence="11 14" id="KW-0131">Cell cycle</keyword>
<evidence type="ECO:0000259" key="16">
    <source>
        <dbReference type="Pfam" id="PF02875"/>
    </source>
</evidence>
<evidence type="ECO:0000256" key="13">
    <source>
        <dbReference type="ARBA" id="ARBA00047833"/>
    </source>
</evidence>
<dbReference type="Gene3D" id="3.40.50.720">
    <property type="entry name" value="NAD(P)-binding Rossmann-like Domain"/>
    <property type="match status" value="1"/>
</dbReference>
<dbReference type="Pfam" id="PF08245">
    <property type="entry name" value="Mur_ligase_M"/>
    <property type="match status" value="1"/>
</dbReference>
<dbReference type="EMBL" id="CP016199">
    <property type="protein sequence ID" value="ASS37884.1"/>
    <property type="molecule type" value="Genomic_DNA"/>
</dbReference>
<dbReference type="GO" id="GO:0008763">
    <property type="term" value="F:UDP-N-acetylmuramate-L-alanine ligase activity"/>
    <property type="evidence" value="ECO:0007669"/>
    <property type="project" value="UniProtKB-UniRule"/>
</dbReference>
<comment type="function">
    <text evidence="14">Cell wall formation.</text>
</comment>
<comment type="catalytic activity">
    <reaction evidence="13 14">
        <text>UDP-N-acetyl-alpha-D-muramate + L-alanine + ATP = UDP-N-acetyl-alpha-D-muramoyl-L-alanine + ADP + phosphate + H(+)</text>
        <dbReference type="Rhea" id="RHEA:23372"/>
        <dbReference type="ChEBI" id="CHEBI:15378"/>
        <dbReference type="ChEBI" id="CHEBI:30616"/>
        <dbReference type="ChEBI" id="CHEBI:43474"/>
        <dbReference type="ChEBI" id="CHEBI:57972"/>
        <dbReference type="ChEBI" id="CHEBI:70757"/>
        <dbReference type="ChEBI" id="CHEBI:83898"/>
        <dbReference type="ChEBI" id="CHEBI:456216"/>
        <dbReference type="EC" id="6.3.2.8"/>
    </reaction>
</comment>
<dbReference type="InterPro" id="IPR036565">
    <property type="entry name" value="Mur-like_cat_sf"/>
</dbReference>
<dbReference type="Pfam" id="PF01225">
    <property type="entry name" value="Mur_ligase"/>
    <property type="match status" value="1"/>
</dbReference>
<dbReference type="Proteomes" id="UP000214689">
    <property type="component" value="Chromosome"/>
</dbReference>
<evidence type="ECO:0000259" key="15">
    <source>
        <dbReference type="Pfam" id="PF01225"/>
    </source>
</evidence>